<dbReference type="InterPro" id="IPR002048">
    <property type="entry name" value="EF_hand_dom"/>
</dbReference>
<evidence type="ECO:0000256" key="2">
    <source>
        <dbReference type="ARBA" id="ARBA00022737"/>
    </source>
</evidence>
<organism evidence="5">
    <name type="scientific">Vannella robusta</name>
    <dbReference type="NCBI Taxonomy" id="1487602"/>
    <lineage>
        <taxon>Eukaryota</taxon>
        <taxon>Amoebozoa</taxon>
        <taxon>Discosea</taxon>
        <taxon>Flabellinia</taxon>
        <taxon>Vannellidae</taxon>
        <taxon>Vannella</taxon>
    </lineage>
</organism>
<accession>A0A7S4IEA8</accession>
<sequence length="178" mass="20771">MGSSSSKPSEEDTEYLLRETPLKKREIYALYRRFKHLDRDKMDVISTDAFLSLPELSMNPLIMRVIRVFDDNNDDEVSFVQFAETLSVFSRDADPEKKMEFLFKVFDMDNDGYVTQHDIEQVLKMMIGPQVISPQDLDRIAAETIRESDKNGDGKITLDEFYDAMSHVDWEHKFSVQL</sequence>
<dbReference type="PROSITE" id="PS50222">
    <property type="entry name" value="EF_HAND_2"/>
    <property type="match status" value="2"/>
</dbReference>
<evidence type="ECO:0000256" key="1">
    <source>
        <dbReference type="ARBA" id="ARBA00022723"/>
    </source>
</evidence>
<dbReference type="SMART" id="SM00054">
    <property type="entry name" value="EFh"/>
    <property type="match status" value="3"/>
</dbReference>
<dbReference type="PROSITE" id="PS00018">
    <property type="entry name" value="EF_HAND_1"/>
    <property type="match status" value="2"/>
</dbReference>
<evidence type="ECO:0000259" key="4">
    <source>
        <dbReference type="PROSITE" id="PS50222"/>
    </source>
</evidence>
<feature type="domain" description="EF-hand" evidence="4">
    <location>
        <begin position="94"/>
        <end position="129"/>
    </location>
</feature>
<keyword evidence="2" id="KW-0677">Repeat</keyword>
<reference evidence="5" key="1">
    <citation type="submission" date="2021-01" db="EMBL/GenBank/DDBJ databases">
        <authorList>
            <person name="Corre E."/>
            <person name="Pelletier E."/>
            <person name="Niang G."/>
            <person name="Scheremetjew M."/>
            <person name="Finn R."/>
            <person name="Kale V."/>
            <person name="Holt S."/>
            <person name="Cochrane G."/>
            <person name="Meng A."/>
            <person name="Brown T."/>
            <person name="Cohen L."/>
        </authorList>
    </citation>
    <scope>NUCLEOTIDE SEQUENCE</scope>
    <source>
        <strain evidence="5">DIVA3 518/3/11/1/6</strain>
    </source>
</reference>
<proteinExistence type="predicted"/>
<protein>
    <recommendedName>
        <fullName evidence="4">EF-hand domain-containing protein</fullName>
    </recommendedName>
</protein>
<dbReference type="AlphaFoldDB" id="A0A7S4IEA8"/>
<evidence type="ECO:0000256" key="3">
    <source>
        <dbReference type="ARBA" id="ARBA00022837"/>
    </source>
</evidence>
<feature type="domain" description="EF-hand" evidence="4">
    <location>
        <begin position="136"/>
        <end position="171"/>
    </location>
</feature>
<dbReference type="EMBL" id="HBKP01016127">
    <property type="protein sequence ID" value="CAE2226783.1"/>
    <property type="molecule type" value="Transcribed_RNA"/>
</dbReference>
<dbReference type="InterPro" id="IPR011992">
    <property type="entry name" value="EF-hand-dom_pair"/>
</dbReference>
<dbReference type="GO" id="GO:0005509">
    <property type="term" value="F:calcium ion binding"/>
    <property type="evidence" value="ECO:0007669"/>
    <property type="project" value="InterPro"/>
</dbReference>
<gene>
    <name evidence="5" type="ORF">VSP0166_LOCUS11423</name>
</gene>
<keyword evidence="1" id="KW-0479">Metal-binding</keyword>
<dbReference type="Gene3D" id="1.10.238.10">
    <property type="entry name" value="EF-hand"/>
    <property type="match status" value="1"/>
</dbReference>
<dbReference type="InterPro" id="IPR018247">
    <property type="entry name" value="EF_Hand_1_Ca_BS"/>
</dbReference>
<keyword evidence="3" id="KW-0106">Calcium</keyword>
<dbReference type="CDD" id="cd00051">
    <property type="entry name" value="EFh"/>
    <property type="match status" value="1"/>
</dbReference>
<dbReference type="SUPFAM" id="SSF47473">
    <property type="entry name" value="EF-hand"/>
    <property type="match status" value="1"/>
</dbReference>
<dbReference type="PANTHER" id="PTHR45942">
    <property type="entry name" value="PROTEIN PHOSPATASE 3 REGULATORY SUBUNIT B ALPHA ISOFORM TYPE 1"/>
    <property type="match status" value="1"/>
</dbReference>
<name>A0A7S4IEA8_9EUKA</name>
<dbReference type="Pfam" id="PF13499">
    <property type="entry name" value="EF-hand_7"/>
    <property type="match status" value="1"/>
</dbReference>
<evidence type="ECO:0000313" key="5">
    <source>
        <dbReference type="EMBL" id="CAE2226783.1"/>
    </source>
</evidence>